<evidence type="ECO:0000313" key="1">
    <source>
        <dbReference type="EMBL" id="GIO44044.1"/>
    </source>
</evidence>
<comment type="caution">
    <text evidence="1">The sequence shown here is derived from an EMBL/GenBank/DDBJ whole genome shotgun (WGS) entry which is preliminary data.</text>
</comment>
<organism evidence="1 2">
    <name type="scientific">Paenibacillus apis</name>
    <dbReference type="NCBI Taxonomy" id="1792174"/>
    <lineage>
        <taxon>Bacteria</taxon>
        <taxon>Bacillati</taxon>
        <taxon>Bacillota</taxon>
        <taxon>Bacilli</taxon>
        <taxon>Bacillales</taxon>
        <taxon>Paenibacillaceae</taxon>
        <taxon>Paenibacillus</taxon>
    </lineage>
</organism>
<gene>
    <name evidence="1" type="ORF">J41TS4_38020</name>
</gene>
<dbReference type="AlphaFoldDB" id="A0A919Y410"/>
<dbReference type="EMBL" id="BORS01000014">
    <property type="protein sequence ID" value="GIO44044.1"/>
    <property type="molecule type" value="Genomic_DNA"/>
</dbReference>
<keyword evidence="2" id="KW-1185">Reference proteome</keyword>
<sequence length="77" mass="8516">MVLQCKLEGRVTILFPLIREPKCKRPTDFAIRRTLASILGRNGHKLVPGKAACIFSFPPSHTTDVFPIQSKGVLNNA</sequence>
<protein>
    <submittedName>
        <fullName evidence="1">Uncharacterized protein</fullName>
    </submittedName>
</protein>
<reference evidence="1" key="1">
    <citation type="submission" date="2021-03" db="EMBL/GenBank/DDBJ databases">
        <title>Antimicrobial resistance genes in bacteria isolated from Japanese honey, and their potential for conferring macrolide and lincosamide resistance in the American foulbrood pathogen Paenibacillus larvae.</title>
        <authorList>
            <person name="Okamoto M."/>
            <person name="Kumagai M."/>
            <person name="Kanamori H."/>
            <person name="Takamatsu D."/>
        </authorList>
    </citation>
    <scope>NUCLEOTIDE SEQUENCE</scope>
    <source>
        <strain evidence="1">J41TS4</strain>
    </source>
</reference>
<name>A0A919Y410_9BACL</name>
<accession>A0A919Y410</accession>
<proteinExistence type="predicted"/>
<evidence type="ECO:0000313" key="2">
    <source>
        <dbReference type="Proteomes" id="UP000678895"/>
    </source>
</evidence>
<dbReference type="Proteomes" id="UP000678895">
    <property type="component" value="Unassembled WGS sequence"/>
</dbReference>